<feature type="chain" id="PRO_5041337106" evidence="2">
    <location>
        <begin position="21"/>
        <end position="55"/>
    </location>
</feature>
<keyword evidence="2" id="KW-0732">Signal</keyword>
<sequence>MHPTLVFTPSFLLWVVGVGPRREERTSPHESQAQARLPQRELMPMPQPHSLPLWL</sequence>
<dbReference type="AlphaFoldDB" id="A0AA39Y907"/>
<dbReference type="Proteomes" id="UP001174936">
    <property type="component" value="Unassembled WGS sequence"/>
</dbReference>
<gene>
    <name evidence="3" type="ORF">B0T16DRAFT_407952</name>
</gene>
<evidence type="ECO:0000256" key="1">
    <source>
        <dbReference type="SAM" id="MobiDB-lite"/>
    </source>
</evidence>
<evidence type="ECO:0000313" key="4">
    <source>
        <dbReference type="Proteomes" id="UP001174936"/>
    </source>
</evidence>
<keyword evidence="4" id="KW-1185">Reference proteome</keyword>
<name>A0AA39Y907_9PEZI</name>
<comment type="caution">
    <text evidence="3">The sequence shown here is derived from an EMBL/GenBank/DDBJ whole genome shotgun (WGS) entry which is preliminary data.</text>
</comment>
<evidence type="ECO:0000313" key="3">
    <source>
        <dbReference type="EMBL" id="KAK0648272.1"/>
    </source>
</evidence>
<accession>A0AA39Y907</accession>
<feature type="signal peptide" evidence="2">
    <location>
        <begin position="1"/>
        <end position="20"/>
    </location>
</feature>
<proteinExistence type="predicted"/>
<protein>
    <submittedName>
        <fullName evidence="3">Uncharacterized protein</fullName>
    </submittedName>
</protein>
<feature type="region of interest" description="Disordered" evidence="1">
    <location>
        <begin position="21"/>
        <end position="55"/>
    </location>
</feature>
<organism evidence="3 4">
    <name type="scientific">Cercophora newfieldiana</name>
    <dbReference type="NCBI Taxonomy" id="92897"/>
    <lineage>
        <taxon>Eukaryota</taxon>
        <taxon>Fungi</taxon>
        <taxon>Dikarya</taxon>
        <taxon>Ascomycota</taxon>
        <taxon>Pezizomycotina</taxon>
        <taxon>Sordariomycetes</taxon>
        <taxon>Sordariomycetidae</taxon>
        <taxon>Sordariales</taxon>
        <taxon>Lasiosphaeriaceae</taxon>
        <taxon>Cercophora</taxon>
    </lineage>
</organism>
<evidence type="ECO:0000256" key="2">
    <source>
        <dbReference type="SAM" id="SignalP"/>
    </source>
</evidence>
<reference evidence="3" key="1">
    <citation type="submission" date="2023-06" db="EMBL/GenBank/DDBJ databases">
        <title>Genome-scale phylogeny and comparative genomics of the fungal order Sordariales.</title>
        <authorList>
            <consortium name="Lawrence Berkeley National Laboratory"/>
            <person name="Hensen N."/>
            <person name="Bonometti L."/>
            <person name="Westerberg I."/>
            <person name="Brannstrom I.O."/>
            <person name="Guillou S."/>
            <person name="Cros-Aarteil S."/>
            <person name="Calhoun S."/>
            <person name="Haridas S."/>
            <person name="Kuo A."/>
            <person name="Mondo S."/>
            <person name="Pangilinan J."/>
            <person name="Riley R."/>
            <person name="Labutti K."/>
            <person name="Andreopoulos B."/>
            <person name="Lipzen A."/>
            <person name="Chen C."/>
            <person name="Yanf M."/>
            <person name="Daum C."/>
            <person name="Ng V."/>
            <person name="Clum A."/>
            <person name="Steindorff A."/>
            <person name="Ohm R."/>
            <person name="Martin F."/>
            <person name="Silar P."/>
            <person name="Natvig D."/>
            <person name="Lalanne C."/>
            <person name="Gautier V."/>
            <person name="Ament-Velasquez S.L."/>
            <person name="Kruys A."/>
            <person name="Hutchinson M.I."/>
            <person name="Powell A.J."/>
            <person name="Barry K."/>
            <person name="Miller A.N."/>
            <person name="Grigoriev I.V."/>
            <person name="Debuchy R."/>
            <person name="Gladieux P."/>
            <person name="Thoren M.H."/>
            <person name="Johannesson H."/>
        </authorList>
    </citation>
    <scope>NUCLEOTIDE SEQUENCE</scope>
    <source>
        <strain evidence="3">SMH2532-1</strain>
    </source>
</reference>
<dbReference type="EMBL" id="JAULSV010000003">
    <property type="protein sequence ID" value="KAK0648272.1"/>
    <property type="molecule type" value="Genomic_DNA"/>
</dbReference>